<dbReference type="GO" id="GO:0051287">
    <property type="term" value="F:NAD binding"/>
    <property type="evidence" value="ECO:0007669"/>
    <property type="project" value="UniProtKB-ARBA"/>
</dbReference>
<dbReference type="Pfam" id="PF01513">
    <property type="entry name" value="NAD_kinase"/>
    <property type="match status" value="1"/>
</dbReference>
<dbReference type="GO" id="GO:0005524">
    <property type="term" value="F:ATP binding"/>
    <property type="evidence" value="ECO:0007669"/>
    <property type="project" value="UniProtKB-ARBA"/>
</dbReference>
<dbReference type="GO" id="GO:0006741">
    <property type="term" value="P:NADP+ biosynthetic process"/>
    <property type="evidence" value="ECO:0007669"/>
    <property type="project" value="InterPro"/>
</dbReference>
<dbReference type="EMBL" id="AAVT01000002">
    <property type="protein sequence ID" value="EAW31705.1"/>
    <property type="molecule type" value="Genomic_DNA"/>
</dbReference>
<dbReference type="AlphaFoldDB" id="A0YAX5"/>
<dbReference type="InterPro" id="IPR017438">
    <property type="entry name" value="ATP-NAD_kinase_N"/>
</dbReference>
<dbReference type="SUPFAM" id="SSF111331">
    <property type="entry name" value="NAD kinase/diacylglycerol kinase-like"/>
    <property type="match status" value="1"/>
</dbReference>
<dbReference type="Proteomes" id="UP000004931">
    <property type="component" value="Unassembled WGS sequence"/>
</dbReference>
<dbReference type="InterPro" id="IPR011386">
    <property type="entry name" value="Put_ATP-NAD_kin"/>
</dbReference>
<protein>
    <recommendedName>
        <fullName evidence="3">ATP-NAD kinase</fullName>
    </recommendedName>
</protein>
<dbReference type="eggNOG" id="COG3199">
    <property type="taxonomic scope" value="Bacteria"/>
</dbReference>
<evidence type="ECO:0008006" key="3">
    <source>
        <dbReference type="Google" id="ProtNLM"/>
    </source>
</evidence>
<proteinExistence type="predicted"/>
<evidence type="ECO:0000313" key="1">
    <source>
        <dbReference type="EMBL" id="EAW31705.1"/>
    </source>
</evidence>
<dbReference type="PANTHER" id="PTHR40697">
    <property type="entry name" value="ACETOIN CATABOLISM PROTEIN X"/>
    <property type="match status" value="1"/>
</dbReference>
<dbReference type="Pfam" id="PF20143">
    <property type="entry name" value="NAD_kinase_C"/>
    <property type="match status" value="1"/>
</dbReference>
<organism evidence="1 2">
    <name type="scientific">marine gamma proteobacterium HTCC2143</name>
    <dbReference type="NCBI Taxonomy" id="247633"/>
    <lineage>
        <taxon>Bacteria</taxon>
        <taxon>Pseudomonadati</taxon>
        <taxon>Pseudomonadota</taxon>
        <taxon>Gammaproteobacteria</taxon>
        <taxon>Cellvibrionales</taxon>
        <taxon>Spongiibacteraceae</taxon>
        <taxon>BD1-7 clade</taxon>
    </lineage>
</organism>
<dbReference type="InterPro" id="IPR039065">
    <property type="entry name" value="AcoX-like"/>
</dbReference>
<dbReference type="PANTHER" id="PTHR40697:SF2">
    <property type="entry name" value="ATP-NAD KINASE-RELATED"/>
    <property type="match status" value="1"/>
</dbReference>
<accession>A0YAX5</accession>
<keyword evidence="2" id="KW-1185">Reference proteome</keyword>
<dbReference type="OrthoDB" id="5511344at2"/>
<dbReference type="InterPro" id="IPR016064">
    <property type="entry name" value="NAD/diacylglycerol_kinase_sf"/>
</dbReference>
<dbReference type="PIRSF" id="PIRSF016907">
    <property type="entry name" value="Kin_ATP-NAD"/>
    <property type="match status" value="1"/>
</dbReference>
<comment type="caution">
    <text evidence="1">The sequence shown here is derived from an EMBL/GenBank/DDBJ whole genome shotgun (WGS) entry which is preliminary data.</text>
</comment>
<dbReference type="GO" id="GO:0003951">
    <property type="term" value="F:NAD+ kinase activity"/>
    <property type="evidence" value="ECO:0007669"/>
    <property type="project" value="InterPro"/>
</dbReference>
<dbReference type="InterPro" id="IPR002504">
    <property type="entry name" value="NADK"/>
</dbReference>
<evidence type="ECO:0000313" key="2">
    <source>
        <dbReference type="Proteomes" id="UP000004931"/>
    </source>
</evidence>
<name>A0YAX5_9GAMM</name>
<dbReference type="Gene3D" id="3.40.50.10330">
    <property type="entry name" value="Probable inorganic polyphosphate/atp-NAD kinase, domain 1"/>
    <property type="match status" value="1"/>
</dbReference>
<dbReference type="STRING" id="247633.GP2143_04625"/>
<sequence length="380" mass="39621">MFKLGLIVNPLAGIGGPMGLKGSDGALVADQAKSNGAKLQSSLRASKALALIEPCRDVTVFCFSGDMGEEAAAAAGLNVRIVGSAVSQQSTATDTIAAAKILKEQGVDLILFAGGDGTARDVFKAVGPGVPVLGIPAGVKMHSGVYAVSPQAAGEILKGLIKGELIDLGLAEVRDIDEDEVRAGVIRSRYYGELLVPREGRFLQHVKSSGREVEAMVLQDIGADIVEDMEDGILYIVGPGTTPKAIMDELGLENTLLGIDAVENSALVGCDLNEQALREIIAAHDGPVKLIITVIGGQGHILGRGNQQLSPAVINDIGMENIVIVATKTKISELGGRPLLVDSNDTEIDEGLAGYRKIVTGYHDAIMYPVGIDAVEELIK</sequence>
<gene>
    <name evidence="1" type="ORF">GP2143_04625</name>
</gene>
<reference evidence="1 2" key="1">
    <citation type="journal article" date="2010" name="J. Bacteriol.">
        <title>Genome sequence of the oligotrophic marine Gammaproteobacterium HTCC2143, isolated from the Oregon Coast.</title>
        <authorList>
            <person name="Oh H.M."/>
            <person name="Kang I."/>
            <person name="Ferriera S."/>
            <person name="Giovannoni S.J."/>
            <person name="Cho J.C."/>
        </authorList>
    </citation>
    <scope>NUCLEOTIDE SEQUENCE [LARGE SCALE GENOMIC DNA]</scope>
    <source>
        <strain evidence="1 2">HTCC2143</strain>
    </source>
</reference>